<organism evidence="4">
    <name type="scientific">Anthurium amnicola</name>
    <dbReference type="NCBI Taxonomy" id="1678845"/>
    <lineage>
        <taxon>Eukaryota</taxon>
        <taxon>Viridiplantae</taxon>
        <taxon>Streptophyta</taxon>
        <taxon>Embryophyta</taxon>
        <taxon>Tracheophyta</taxon>
        <taxon>Spermatophyta</taxon>
        <taxon>Magnoliopsida</taxon>
        <taxon>Liliopsida</taxon>
        <taxon>Araceae</taxon>
        <taxon>Pothoideae</taxon>
        <taxon>Potheae</taxon>
        <taxon>Anthurium</taxon>
    </lineage>
</organism>
<keyword evidence="1" id="KW-0539">Nucleus</keyword>
<reference evidence="4" key="1">
    <citation type="submission" date="2015-07" db="EMBL/GenBank/DDBJ databases">
        <title>Transcriptome Assembly of Anthurium amnicola.</title>
        <authorList>
            <person name="Suzuki J."/>
        </authorList>
    </citation>
    <scope>NUCLEOTIDE SEQUENCE</scope>
</reference>
<dbReference type="Pfam" id="PF03479">
    <property type="entry name" value="PCC"/>
    <property type="match status" value="1"/>
</dbReference>
<feature type="compositionally biased region" description="Low complexity" evidence="2">
    <location>
        <begin position="120"/>
        <end position="157"/>
    </location>
</feature>
<comment type="function">
    <text evidence="1">Transcription factor that specifically binds AT-rich DNA sequences related to the nuclear matrix attachment regions (MARs).</text>
</comment>
<dbReference type="PANTHER" id="PTHR31500:SF68">
    <property type="entry name" value="AT-HOOK MOTIF NUCLEAR-LOCALIZED PROTEIN 14"/>
    <property type="match status" value="1"/>
</dbReference>
<keyword evidence="1" id="KW-0804">Transcription</keyword>
<evidence type="ECO:0000259" key="3">
    <source>
        <dbReference type="PROSITE" id="PS51742"/>
    </source>
</evidence>
<dbReference type="EMBL" id="GDJX01019145">
    <property type="protein sequence ID" value="JAT48791.1"/>
    <property type="molecule type" value="Transcribed_RNA"/>
</dbReference>
<dbReference type="InterPro" id="IPR039605">
    <property type="entry name" value="AHL"/>
</dbReference>
<name>A0A1D1Y2E6_9ARAE</name>
<dbReference type="GO" id="GO:0005634">
    <property type="term" value="C:nucleus"/>
    <property type="evidence" value="ECO:0007669"/>
    <property type="project" value="UniProtKB-SubCell"/>
</dbReference>
<dbReference type="PANTHER" id="PTHR31500">
    <property type="entry name" value="AT-HOOK MOTIF NUCLEAR-LOCALIZED PROTEIN 9"/>
    <property type="match status" value="1"/>
</dbReference>
<comment type="domain">
    <text evidence="1">The PPC domain mediates interactions between AHL proteins.</text>
</comment>
<dbReference type="CDD" id="cd11378">
    <property type="entry name" value="DUF296"/>
    <property type="match status" value="1"/>
</dbReference>
<feature type="region of interest" description="Disordered" evidence="2">
    <location>
        <begin position="374"/>
        <end position="397"/>
    </location>
</feature>
<evidence type="ECO:0000256" key="2">
    <source>
        <dbReference type="SAM" id="MobiDB-lite"/>
    </source>
</evidence>
<protein>
    <recommendedName>
        <fullName evidence="1">AT-hook motif nuclear-localized protein</fullName>
    </recommendedName>
</protein>
<gene>
    <name evidence="4" type="primary">ESC_3</name>
    <name evidence="4" type="ORF">g.55386</name>
</gene>
<dbReference type="InterPro" id="IPR005175">
    <property type="entry name" value="PPC_dom"/>
</dbReference>
<feature type="compositionally biased region" description="Low complexity" evidence="2">
    <location>
        <begin position="57"/>
        <end position="69"/>
    </location>
</feature>
<feature type="domain" description="PPC" evidence="3">
    <location>
        <begin position="172"/>
        <end position="314"/>
    </location>
</feature>
<sequence length="397" mass="40161">PHPKSPPSPSFPLLPSALRSLLSPMEGNGGGFPYFYPHLIPGHADAAVGGFTDGAEAAGVFPSPSPSSAGGEGGGNLALFPQSAVTPAAPAPPVVEPARKKRGRPRKYGLASSSPPPPHSTSTAAAPSVSASRSSLPSGLGASSSPSLNLSSPTPRSAAGRKKARRESGGKGGQGFTPHFLTVAAGEDVVQRIMSFVQQQRRAVCIMSASGTISSVTLRQPAMSGGHVTYEGHFDIVTLSGSFLLTETGGAYSTTGALSVSLSDERCILGGGVSGPLVAAGPVQVLAGSFLVGSDTYLAAHANVENTMSNVTPVCPAGSDLSPTVGLWSTADSSRRMSTNSGPDSHYQSTTGCGNSFVLQPRAAHVMPSQSSTDLGARVESGHPGAAYRLPDVDEHI</sequence>
<keyword evidence="1" id="KW-0805">Transcription regulation</keyword>
<evidence type="ECO:0000256" key="1">
    <source>
        <dbReference type="RuleBase" id="RU367031"/>
    </source>
</evidence>
<accession>A0A1D1Y2E6</accession>
<dbReference type="SUPFAM" id="SSF117856">
    <property type="entry name" value="AF0104/ALDC/Ptd012-like"/>
    <property type="match status" value="1"/>
</dbReference>
<dbReference type="Gene3D" id="3.30.1330.80">
    <property type="entry name" value="Hypothetical protein, similar to alpha- acetolactate decarboxylase, domain 2"/>
    <property type="match status" value="1"/>
</dbReference>
<dbReference type="PROSITE" id="PS51742">
    <property type="entry name" value="PPC"/>
    <property type="match status" value="1"/>
</dbReference>
<feature type="region of interest" description="Disordered" evidence="2">
    <location>
        <begin position="46"/>
        <end position="178"/>
    </location>
</feature>
<keyword evidence="1 4" id="KW-0238">DNA-binding</keyword>
<dbReference type="GO" id="GO:0003680">
    <property type="term" value="F:minor groove of adenine-thymine-rich DNA binding"/>
    <property type="evidence" value="ECO:0007669"/>
    <property type="project" value="UniProtKB-UniRule"/>
</dbReference>
<evidence type="ECO:0000313" key="4">
    <source>
        <dbReference type="EMBL" id="JAT48791.1"/>
    </source>
</evidence>
<feature type="compositionally biased region" description="Low complexity" evidence="2">
    <location>
        <begin position="77"/>
        <end position="88"/>
    </location>
</feature>
<dbReference type="AlphaFoldDB" id="A0A1D1Y2E6"/>
<comment type="subcellular location">
    <subcellularLocation>
        <location evidence="1">Nucleus</location>
    </subcellularLocation>
</comment>
<feature type="non-terminal residue" evidence="4">
    <location>
        <position position="1"/>
    </location>
</feature>
<proteinExistence type="predicted"/>